<dbReference type="InterPro" id="IPR016187">
    <property type="entry name" value="CTDL_fold"/>
</dbReference>
<keyword evidence="4" id="KW-1185">Reference proteome</keyword>
<dbReference type="PANTHER" id="PTHR45784">
    <property type="entry name" value="C-TYPE LECTIN DOMAIN FAMILY 20 MEMBER A-RELATED"/>
    <property type="match status" value="1"/>
</dbReference>
<dbReference type="PANTHER" id="PTHR45784:SF8">
    <property type="entry name" value="C-TYPE MANNOSE RECEPTOR 2-RELATED"/>
    <property type="match status" value="1"/>
</dbReference>
<sequence length="173" mass="19964">MLGWIGLKNIFKTSTWSWTDGTVATYFQWIEGGPTNYPSVQSCGLIIGGIWSDLPCSDTAHFTCYRSLTLVTKNKTWDEAVRYCRKYHTDLYAPSPYGLVRLSEEDTLHPQTASVWMGLHFLDGTWFWLNKWPIYSVSLPACPVEKYRCGAQNANTSEWENRDCNEKMNFLCY</sequence>
<protein>
    <submittedName>
        <fullName evidence="3">Collectin-12</fullName>
    </submittedName>
</protein>
<evidence type="ECO:0000313" key="4">
    <source>
        <dbReference type="Proteomes" id="UP000319801"/>
    </source>
</evidence>
<dbReference type="PROSITE" id="PS00615">
    <property type="entry name" value="C_TYPE_LECTIN_1"/>
    <property type="match status" value="2"/>
</dbReference>
<accession>A0A556V1U0</accession>
<proteinExistence type="predicted"/>
<dbReference type="Pfam" id="PF00059">
    <property type="entry name" value="Lectin_C"/>
    <property type="match status" value="2"/>
</dbReference>
<dbReference type="Gene3D" id="3.10.100.10">
    <property type="entry name" value="Mannose-Binding Protein A, subunit A"/>
    <property type="match status" value="2"/>
</dbReference>
<dbReference type="EMBL" id="VCAZ01000094">
    <property type="protein sequence ID" value="TSR51431.1"/>
    <property type="molecule type" value="Genomic_DNA"/>
</dbReference>
<dbReference type="InterPro" id="IPR001304">
    <property type="entry name" value="C-type_lectin-like"/>
</dbReference>
<organism evidence="3 4">
    <name type="scientific">Bagarius yarrelli</name>
    <name type="common">Goonch</name>
    <name type="synonym">Bagrus yarrelli</name>
    <dbReference type="NCBI Taxonomy" id="175774"/>
    <lineage>
        <taxon>Eukaryota</taxon>
        <taxon>Metazoa</taxon>
        <taxon>Chordata</taxon>
        <taxon>Craniata</taxon>
        <taxon>Vertebrata</taxon>
        <taxon>Euteleostomi</taxon>
        <taxon>Actinopterygii</taxon>
        <taxon>Neopterygii</taxon>
        <taxon>Teleostei</taxon>
        <taxon>Ostariophysi</taxon>
        <taxon>Siluriformes</taxon>
        <taxon>Sisoridae</taxon>
        <taxon>Sisorinae</taxon>
        <taxon>Bagarius</taxon>
    </lineage>
</organism>
<evidence type="ECO:0000259" key="2">
    <source>
        <dbReference type="PROSITE" id="PS50041"/>
    </source>
</evidence>
<comment type="caution">
    <text evidence="3">The sequence shown here is derived from an EMBL/GenBank/DDBJ whole genome shotgun (WGS) entry which is preliminary data.</text>
</comment>
<feature type="domain" description="C-type lectin" evidence="2">
    <location>
        <begin position="64"/>
        <end position="173"/>
    </location>
</feature>
<evidence type="ECO:0000256" key="1">
    <source>
        <dbReference type="ARBA" id="ARBA00023157"/>
    </source>
</evidence>
<dbReference type="InterPro" id="IPR016186">
    <property type="entry name" value="C-type_lectin-like/link_sf"/>
</dbReference>
<keyword evidence="1" id="KW-1015">Disulfide bond</keyword>
<gene>
    <name evidence="3" type="ORF">Baya_11758</name>
</gene>
<dbReference type="OrthoDB" id="5858677at2759"/>
<evidence type="ECO:0000313" key="3">
    <source>
        <dbReference type="EMBL" id="TSR51431.1"/>
    </source>
</evidence>
<dbReference type="InterPro" id="IPR018378">
    <property type="entry name" value="C-type_lectin_CS"/>
</dbReference>
<dbReference type="SMART" id="SM00034">
    <property type="entry name" value="CLECT"/>
    <property type="match status" value="1"/>
</dbReference>
<dbReference type="SUPFAM" id="SSF56436">
    <property type="entry name" value="C-type lectin-like"/>
    <property type="match status" value="2"/>
</dbReference>
<dbReference type="AlphaFoldDB" id="A0A556V1U0"/>
<reference evidence="3 4" key="1">
    <citation type="journal article" date="2019" name="Genome Biol. Evol.">
        <title>Whole-Genome Sequencing of the Giant Devil Catfish, Bagarius yarrelli.</title>
        <authorList>
            <person name="Jiang W."/>
            <person name="Lv Y."/>
            <person name="Cheng L."/>
            <person name="Yang K."/>
            <person name="Chao B."/>
            <person name="Wang X."/>
            <person name="Li Y."/>
            <person name="Pan X."/>
            <person name="You X."/>
            <person name="Zhang Y."/>
            <person name="Yang J."/>
            <person name="Li J."/>
            <person name="Zhang X."/>
            <person name="Liu S."/>
            <person name="Sun C."/>
            <person name="Yang J."/>
            <person name="Shi Q."/>
        </authorList>
    </citation>
    <scope>NUCLEOTIDE SEQUENCE [LARGE SCALE GENOMIC DNA]</scope>
    <source>
        <strain evidence="3">JWS20170419001</strain>
        <tissue evidence="3">Muscle</tissue>
    </source>
</reference>
<dbReference type="PROSITE" id="PS50041">
    <property type="entry name" value="C_TYPE_LECTIN_2"/>
    <property type="match status" value="2"/>
</dbReference>
<name>A0A556V1U0_BAGYA</name>
<feature type="domain" description="C-type lectin" evidence="2">
    <location>
        <begin position="4"/>
        <end position="65"/>
    </location>
</feature>
<dbReference type="Proteomes" id="UP000319801">
    <property type="component" value="Unassembled WGS sequence"/>
</dbReference>